<evidence type="ECO:0000313" key="2">
    <source>
        <dbReference type="EMBL" id="KAJ8440905.1"/>
    </source>
</evidence>
<evidence type="ECO:0000313" key="3">
    <source>
        <dbReference type="Proteomes" id="UP001153076"/>
    </source>
</evidence>
<dbReference type="AlphaFoldDB" id="A0A9Q1KDE5"/>
<organism evidence="2 3">
    <name type="scientific">Carnegiea gigantea</name>
    <dbReference type="NCBI Taxonomy" id="171969"/>
    <lineage>
        <taxon>Eukaryota</taxon>
        <taxon>Viridiplantae</taxon>
        <taxon>Streptophyta</taxon>
        <taxon>Embryophyta</taxon>
        <taxon>Tracheophyta</taxon>
        <taxon>Spermatophyta</taxon>
        <taxon>Magnoliopsida</taxon>
        <taxon>eudicotyledons</taxon>
        <taxon>Gunneridae</taxon>
        <taxon>Pentapetalae</taxon>
        <taxon>Caryophyllales</taxon>
        <taxon>Cactineae</taxon>
        <taxon>Cactaceae</taxon>
        <taxon>Cactoideae</taxon>
        <taxon>Echinocereeae</taxon>
        <taxon>Carnegiea</taxon>
    </lineage>
</organism>
<comment type="caution">
    <text evidence="2">The sequence shown here is derived from an EMBL/GenBank/DDBJ whole genome shotgun (WGS) entry which is preliminary data.</text>
</comment>
<dbReference type="Proteomes" id="UP001153076">
    <property type="component" value="Unassembled WGS sequence"/>
</dbReference>
<feature type="region of interest" description="Disordered" evidence="1">
    <location>
        <begin position="150"/>
        <end position="173"/>
    </location>
</feature>
<keyword evidence="3" id="KW-1185">Reference proteome</keyword>
<reference evidence="2" key="1">
    <citation type="submission" date="2022-04" db="EMBL/GenBank/DDBJ databases">
        <title>Carnegiea gigantea Genome sequencing and assembly v2.</title>
        <authorList>
            <person name="Copetti D."/>
            <person name="Sanderson M.J."/>
            <person name="Burquez A."/>
            <person name="Wojciechowski M.F."/>
        </authorList>
    </citation>
    <scope>NUCLEOTIDE SEQUENCE</scope>
    <source>
        <strain evidence="2">SGP5-SGP5p</strain>
        <tissue evidence="2">Aerial part</tissue>
    </source>
</reference>
<sequence>MLHAWYSRGPVVTGGGRHTRSVSSDPVPEFTVKLLSVKASAFQRLLDGPNLKFSGVYLIENICMGRLTSLGPINRAVCLATSSLKTQEHPEELTDEKIEATSISACLANPRISITAKPYCWISQVKVYWYHSTPAGRKQALNGVIIDTQEGESAAASPPNTPADTRAAGRNSASATGAFWSNRTDSLHHSRRLSEEPPLSVNIVINPSLYIRST</sequence>
<proteinExistence type="predicted"/>
<dbReference type="EMBL" id="JAKOGI010000182">
    <property type="protein sequence ID" value="KAJ8440905.1"/>
    <property type="molecule type" value="Genomic_DNA"/>
</dbReference>
<accession>A0A9Q1KDE5</accession>
<evidence type="ECO:0000256" key="1">
    <source>
        <dbReference type="SAM" id="MobiDB-lite"/>
    </source>
</evidence>
<protein>
    <submittedName>
        <fullName evidence="2">Uncharacterized protein</fullName>
    </submittedName>
</protein>
<name>A0A9Q1KDE5_9CARY</name>
<gene>
    <name evidence="2" type="ORF">Cgig2_022761</name>
</gene>